<evidence type="ECO:0000256" key="1">
    <source>
        <dbReference type="ARBA" id="ARBA00009922"/>
    </source>
</evidence>
<dbReference type="Gene3D" id="1.10.10.160">
    <property type="match status" value="1"/>
</dbReference>
<dbReference type="InterPro" id="IPR014016">
    <property type="entry name" value="UvrD-like_ATP-bd"/>
</dbReference>
<evidence type="ECO:0000259" key="13">
    <source>
        <dbReference type="PROSITE" id="PS51198"/>
    </source>
</evidence>
<dbReference type="GO" id="GO:0005524">
    <property type="term" value="F:ATP binding"/>
    <property type="evidence" value="ECO:0007669"/>
    <property type="project" value="UniProtKB-UniRule"/>
</dbReference>
<dbReference type="GO" id="GO:0003677">
    <property type="term" value="F:DNA binding"/>
    <property type="evidence" value="ECO:0007669"/>
    <property type="project" value="UniProtKB-KW"/>
</dbReference>
<gene>
    <name evidence="14" type="ORF">DGG96_19570</name>
    <name evidence="15" type="ORF">ELY20_16350</name>
</gene>
<reference evidence="15 17" key="2">
    <citation type="submission" date="2018-12" db="EMBL/GenBank/DDBJ databases">
        <title>Legionella sp,whole genome shotgun sequence.</title>
        <authorList>
            <person name="Wu H."/>
        </authorList>
    </citation>
    <scope>NUCLEOTIDE SEQUENCE [LARGE SCALE GENOMIC DNA]</scope>
    <source>
        <strain evidence="15">Km489</strain>
        <strain evidence="17">km489</strain>
    </source>
</reference>
<keyword evidence="17" id="KW-1185">Reference proteome</keyword>
<organism evidence="14 16">
    <name type="scientific">Legionella qingyii</name>
    <dbReference type="NCBI Taxonomy" id="2184757"/>
    <lineage>
        <taxon>Bacteria</taxon>
        <taxon>Pseudomonadati</taxon>
        <taxon>Pseudomonadota</taxon>
        <taxon>Gammaproteobacteria</taxon>
        <taxon>Legionellales</taxon>
        <taxon>Legionellaceae</taxon>
        <taxon>Legionella</taxon>
    </lineage>
</organism>
<dbReference type="Pfam" id="PF00580">
    <property type="entry name" value="UvrD-helicase"/>
    <property type="match status" value="1"/>
</dbReference>
<keyword evidence="4 12" id="KW-0347">Helicase</keyword>
<dbReference type="OrthoDB" id="5298826at2"/>
<dbReference type="Pfam" id="PF13361">
    <property type="entry name" value="UvrD_C"/>
    <property type="match status" value="1"/>
</dbReference>
<proteinExistence type="inferred from homology"/>
<feature type="domain" description="UvrD-like helicase ATP-binding" evidence="13">
    <location>
        <begin position="16"/>
        <end position="285"/>
    </location>
</feature>
<reference evidence="14 16" key="1">
    <citation type="submission" date="2018-05" db="EMBL/GenBank/DDBJ databases">
        <title>Legionella qingyii sp.nov., whole genome shotgun sequence.</title>
        <authorList>
            <person name="Wu H."/>
            <person name="Zhu Q."/>
            <person name="Hu C."/>
        </authorList>
    </citation>
    <scope>NUCLEOTIDE SEQUENCE [LARGE SCALE GENOMIC DNA]</scope>
    <source>
        <strain evidence="14 16">HEB18</strain>
    </source>
</reference>
<comment type="similarity">
    <text evidence="1">Belongs to the helicase family. UvrD subfamily.</text>
</comment>
<dbReference type="EMBL" id="RZGX01000034">
    <property type="protein sequence ID" value="RUR18774.1"/>
    <property type="molecule type" value="Genomic_DNA"/>
</dbReference>
<dbReference type="EC" id="5.6.2.4" evidence="9"/>
<dbReference type="GO" id="GO:0043138">
    <property type="term" value="F:3'-5' DNA helicase activity"/>
    <property type="evidence" value="ECO:0007669"/>
    <property type="project" value="UniProtKB-EC"/>
</dbReference>
<dbReference type="InterPro" id="IPR027417">
    <property type="entry name" value="P-loop_NTPase"/>
</dbReference>
<dbReference type="SUPFAM" id="SSF52540">
    <property type="entry name" value="P-loop containing nucleoside triphosphate hydrolases"/>
    <property type="match status" value="1"/>
</dbReference>
<dbReference type="Proteomes" id="UP000247152">
    <property type="component" value="Unassembled WGS sequence"/>
</dbReference>
<sequence length="618" mass="71785">MSKYLSLEQWKPSKEFLTSNVLERIIRENQNNLAILAGPGAGKTEILAQRASFLLQTATCRWPQKILALSFKNDAAANIQKRVVLRCGQELSRRFDSSTFDSFFISLVRRFITLLPDWINIHADFDVYSFDSNWWNEYEQFVLNGSPCLYRSTYSQSDRHSPSDLSQKPEDEIVKIWDYCSTKSVVDYAMCRSMAYTIIKNHSQVRNLILSTYQYLFLDEFQDITDFQYNFIKTVFDNSNVVITAVGDTNQMIMGWAGANPLNFKKLQSDFDSEIIPLAINHRSNSKIINLINFIIHDLTPQGEVAVVYEGTRKDPPPSRCLGARSFNCINDEGEYIAHYIKQLMQQNPGLKPCDFILVLRQKAQEYFVQVNDIFTMNGLHLRNEDMEVIKNGIKIQELMEEPLSSFLILLIRKRIGAINYEQEKELERLIASVVGYHMDQDREYKRLNKHLSDLISIINFSTPLKTIVSRVIENIGLTKLKNVFPQYRSKYLKKTENSFCAFFQEALDRNLQDIRLAIESYEGHNQIKLMTIHKSKSLEFDTVFFVDFHTSSWWGLENAVKDNNAKKQREEKNAFFVGLSRAKERLFFTRGQGDWPQTILNLLIESKLLIKLPDINK</sequence>
<evidence type="ECO:0000256" key="10">
    <source>
        <dbReference type="ARBA" id="ARBA00034923"/>
    </source>
</evidence>
<dbReference type="PANTHER" id="PTHR11070">
    <property type="entry name" value="UVRD / RECB / PCRA DNA HELICASE FAMILY MEMBER"/>
    <property type="match status" value="1"/>
</dbReference>
<evidence type="ECO:0000256" key="2">
    <source>
        <dbReference type="ARBA" id="ARBA00022741"/>
    </source>
</evidence>
<dbReference type="Gene3D" id="3.40.50.300">
    <property type="entry name" value="P-loop containing nucleotide triphosphate hydrolases"/>
    <property type="match status" value="2"/>
</dbReference>
<evidence type="ECO:0000256" key="4">
    <source>
        <dbReference type="ARBA" id="ARBA00022806"/>
    </source>
</evidence>
<keyword evidence="2 12" id="KW-0547">Nucleotide-binding</keyword>
<comment type="catalytic activity">
    <reaction evidence="8">
        <text>Couples ATP hydrolysis with the unwinding of duplex DNA by translocating in the 3'-5' direction.</text>
        <dbReference type="EC" id="5.6.2.4"/>
    </reaction>
</comment>
<keyword evidence="3 12" id="KW-0378">Hydrolase</keyword>
<evidence type="ECO:0000256" key="12">
    <source>
        <dbReference type="PROSITE-ProRule" id="PRU00560"/>
    </source>
</evidence>
<evidence type="ECO:0000256" key="9">
    <source>
        <dbReference type="ARBA" id="ARBA00034808"/>
    </source>
</evidence>
<evidence type="ECO:0000256" key="5">
    <source>
        <dbReference type="ARBA" id="ARBA00022840"/>
    </source>
</evidence>
<dbReference type="RefSeq" id="WP_110144162.1">
    <property type="nucleotide sequence ID" value="NZ_QHJG01000053.1"/>
</dbReference>
<dbReference type="Gene3D" id="1.10.486.10">
    <property type="entry name" value="PCRA, domain 4"/>
    <property type="match status" value="1"/>
</dbReference>
<evidence type="ECO:0000256" key="8">
    <source>
        <dbReference type="ARBA" id="ARBA00034617"/>
    </source>
</evidence>
<feature type="binding site" evidence="12">
    <location>
        <begin position="37"/>
        <end position="44"/>
    </location>
    <ligand>
        <name>ATP</name>
        <dbReference type="ChEBI" id="CHEBI:30616"/>
    </ligand>
</feature>
<dbReference type="CDD" id="cd17932">
    <property type="entry name" value="DEXQc_UvrD"/>
    <property type="match status" value="1"/>
</dbReference>
<name>A0A317TY64_9GAMM</name>
<evidence type="ECO:0000313" key="17">
    <source>
        <dbReference type="Proteomes" id="UP000287374"/>
    </source>
</evidence>
<evidence type="ECO:0000256" key="6">
    <source>
        <dbReference type="ARBA" id="ARBA00023125"/>
    </source>
</evidence>
<dbReference type="PROSITE" id="PS51198">
    <property type="entry name" value="UVRD_HELICASE_ATP_BIND"/>
    <property type="match status" value="1"/>
</dbReference>
<accession>A0A317TY64</accession>
<keyword evidence="6" id="KW-0238">DNA-binding</keyword>
<evidence type="ECO:0000313" key="14">
    <source>
        <dbReference type="EMBL" id="PWY53949.1"/>
    </source>
</evidence>
<dbReference type="InterPro" id="IPR014017">
    <property type="entry name" value="DNA_helicase_UvrD-like_C"/>
</dbReference>
<dbReference type="InterPro" id="IPR013986">
    <property type="entry name" value="DExx_box_DNA_helicase_dom_sf"/>
</dbReference>
<dbReference type="AlphaFoldDB" id="A0A317TY64"/>
<evidence type="ECO:0000313" key="16">
    <source>
        <dbReference type="Proteomes" id="UP000247152"/>
    </source>
</evidence>
<evidence type="ECO:0000256" key="7">
    <source>
        <dbReference type="ARBA" id="ARBA00023235"/>
    </source>
</evidence>
<comment type="catalytic activity">
    <reaction evidence="11">
        <text>ATP + H2O = ADP + phosphate + H(+)</text>
        <dbReference type="Rhea" id="RHEA:13065"/>
        <dbReference type="ChEBI" id="CHEBI:15377"/>
        <dbReference type="ChEBI" id="CHEBI:15378"/>
        <dbReference type="ChEBI" id="CHEBI:30616"/>
        <dbReference type="ChEBI" id="CHEBI:43474"/>
        <dbReference type="ChEBI" id="CHEBI:456216"/>
        <dbReference type="EC" id="5.6.2.4"/>
    </reaction>
</comment>
<dbReference type="InterPro" id="IPR000212">
    <property type="entry name" value="DNA_helicase_UvrD/REP"/>
</dbReference>
<dbReference type="GO" id="GO:0000725">
    <property type="term" value="P:recombinational repair"/>
    <property type="evidence" value="ECO:0007669"/>
    <property type="project" value="TreeGrafter"/>
</dbReference>
<evidence type="ECO:0000256" key="11">
    <source>
        <dbReference type="ARBA" id="ARBA00048988"/>
    </source>
</evidence>
<comment type="caution">
    <text evidence="14">The sequence shown here is derived from an EMBL/GenBank/DDBJ whole genome shotgun (WGS) entry which is preliminary data.</text>
</comment>
<evidence type="ECO:0000313" key="15">
    <source>
        <dbReference type="EMBL" id="RUR18774.1"/>
    </source>
</evidence>
<dbReference type="EMBL" id="QHJG01000053">
    <property type="protein sequence ID" value="PWY53949.1"/>
    <property type="molecule type" value="Genomic_DNA"/>
</dbReference>
<dbReference type="Proteomes" id="UP000287374">
    <property type="component" value="Unassembled WGS sequence"/>
</dbReference>
<keyword evidence="5 12" id="KW-0067">ATP-binding</keyword>
<evidence type="ECO:0000256" key="3">
    <source>
        <dbReference type="ARBA" id="ARBA00022801"/>
    </source>
</evidence>
<protein>
    <recommendedName>
        <fullName evidence="9">DNA 3'-5' helicase</fullName>
        <ecNumber evidence="9">5.6.2.4</ecNumber>
    </recommendedName>
    <alternativeName>
        <fullName evidence="10">DNA 3'-5' helicase II</fullName>
    </alternativeName>
</protein>
<dbReference type="GO" id="GO:0016787">
    <property type="term" value="F:hydrolase activity"/>
    <property type="evidence" value="ECO:0007669"/>
    <property type="project" value="UniProtKB-UniRule"/>
</dbReference>
<dbReference type="PANTHER" id="PTHR11070:SF2">
    <property type="entry name" value="ATP-DEPENDENT DNA HELICASE SRS2"/>
    <property type="match status" value="1"/>
</dbReference>
<keyword evidence="7" id="KW-0413">Isomerase</keyword>